<dbReference type="AlphaFoldDB" id="A0A316TEZ4"/>
<sequence>MSAERDTGPWGTVLVLLAILAVANAVVEPFARDGEHTAADLTGDATQDPMVRKTKGWASVRRATITPGIQTITGGTGQCTTNFVFTDARGQVYLGQAAHCARTDEDLNGCRAETLPLGTRVSFVIGATLFDEGRRLGRGRVVYSSWRTMQARHVSNPDLCAFNDFALVKVAREHHGRVNPTLPYWGGPTGLSKAAVRVGDSAYGYGRSSLRPEKSRLSRQAAIAMTDSVGDQGWSHTITSASPGLPGDSGSAYVDQDGRAVGTLSTLRLGPLLVWNGLSDLSRELAYARRHSGIEGLRLELGTEPFRDSVRD</sequence>
<dbReference type="OrthoDB" id="5732461at2"/>
<evidence type="ECO:0008006" key="3">
    <source>
        <dbReference type="Google" id="ProtNLM"/>
    </source>
</evidence>
<organism evidence="1 2">
    <name type="scientific">Nocardioides silvaticus</name>
    <dbReference type="NCBI Taxonomy" id="2201891"/>
    <lineage>
        <taxon>Bacteria</taxon>
        <taxon>Bacillati</taxon>
        <taxon>Actinomycetota</taxon>
        <taxon>Actinomycetes</taxon>
        <taxon>Propionibacteriales</taxon>
        <taxon>Nocardioidaceae</taxon>
        <taxon>Nocardioides</taxon>
    </lineage>
</organism>
<gene>
    <name evidence="1" type="ORF">DJ010_16870</name>
</gene>
<proteinExistence type="predicted"/>
<dbReference type="RefSeq" id="WP_109695904.1">
    <property type="nucleotide sequence ID" value="NZ_QGDD01000008.1"/>
</dbReference>
<dbReference type="InterPro" id="IPR009003">
    <property type="entry name" value="Peptidase_S1_PA"/>
</dbReference>
<dbReference type="SUPFAM" id="SSF50494">
    <property type="entry name" value="Trypsin-like serine proteases"/>
    <property type="match status" value="1"/>
</dbReference>
<keyword evidence="2" id="KW-1185">Reference proteome</keyword>
<comment type="caution">
    <text evidence="1">The sequence shown here is derived from an EMBL/GenBank/DDBJ whole genome shotgun (WGS) entry which is preliminary data.</text>
</comment>
<name>A0A316TEZ4_9ACTN</name>
<dbReference type="Proteomes" id="UP000245507">
    <property type="component" value="Unassembled WGS sequence"/>
</dbReference>
<accession>A0A316TEZ4</accession>
<dbReference type="EMBL" id="QGDD01000008">
    <property type="protein sequence ID" value="PWN01709.1"/>
    <property type="molecule type" value="Genomic_DNA"/>
</dbReference>
<evidence type="ECO:0000313" key="2">
    <source>
        <dbReference type="Proteomes" id="UP000245507"/>
    </source>
</evidence>
<reference evidence="1 2" key="1">
    <citation type="submission" date="2018-05" db="EMBL/GenBank/DDBJ databases">
        <title>Nocardioides silvaticus genome.</title>
        <authorList>
            <person name="Li C."/>
            <person name="Wang G."/>
        </authorList>
    </citation>
    <scope>NUCLEOTIDE SEQUENCE [LARGE SCALE GENOMIC DNA]</scope>
    <source>
        <strain evidence="1 2">CCTCC AB 2018079</strain>
    </source>
</reference>
<protein>
    <recommendedName>
        <fullName evidence="3">Serine protease</fullName>
    </recommendedName>
</protein>
<evidence type="ECO:0000313" key="1">
    <source>
        <dbReference type="EMBL" id="PWN01709.1"/>
    </source>
</evidence>